<accession>A0AAE1HY19</accession>
<protein>
    <submittedName>
        <fullName evidence="2">50S ribosomal protein L3</fullName>
    </submittedName>
</protein>
<dbReference type="Proteomes" id="UP001219518">
    <property type="component" value="Unassembled WGS sequence"/>
</dbReference>
<dbReference type="InterPro" id="IPR018289">
    <property type="entry name" value="MULE_transposase_dom"/>
</dbReference>
<organism evidence="2 3">
    <name type="scientific">Frankliniella fusca</name>
    <dbReference type="NCBI Taxonomy" id="407009"/>
    <lineage>
        <taxon>Eukaryota</taxon>
        <taxon>Metazoa</taxon>
        <taxon>Ecdysozoa</taxon>
        <taxon>Arthropoda</taxon>
        <taxon>Hexapoda</taxon>
        <taxon>Insecta</taxon>
        <taxon>Pterygota</taxon>
        <taxon>Neoptera</taxon>
        <taxon>Paraneoptera</taxon>
        <taxon>Thysanoptera</taxon>
        <taxon>Terebrantia</taxon>
        <taxon>Thripoidea</taxon>
        <taxon>Thripidae</taxon>
        <taxon>Frankliniella</taxon>
    </lineage>
</organism>
<dbReference type="Gene3D" id="2.20.25.240">
    <property type="match status" value="1"/>
</dbReference>
<name>A0AAE1HY19_9NEOP</name>
<keyword evidence="3" id="KW-1185">Reference proteome</keyword>
<evidence type="ECO:0000313" key="3">
    <source>
        <dbReference type="Proteomes" id="UP001219518"/>
    </source>
</evidence>
<comment type="caution">
    <text evidence="2">The sequence shown here is derived from an EMBL/GenBank/DDBJ whole genome shotgun (WGS) entry which is preliminary data.</text>
</comment>
<reference evidence="2" key="2">
    <citation type="journal article" date="2023" name="BMC Genomics">
        <title>Pest status, molecular evolution, and epigenetic factors derived from the genome assembly of Frankliniella fusca, a thysanopteran phytovirus vector.</title>
        <authorList>
            <person name="Catto M.A."/>
            <person name="Labadie P.E."/>
            <person name="Jacobson A.L."/>
            <person name="Kennedy G.G."/>
            <person name="Srinivasan R."/>
            <person name="Hunt B.G."/>
        </authorList>
    </citation>
    <scope>NUCLEOTIDE SEQUENCE</scope>
    <source>
        <strain evidence="2">PL_HMW_Pooled</strain>
    </source>
</reference>
<keyword evidence="2" id="KW-0687">Ribonucleoprotein</keyword>
<dbReference type="AlphaFoldDB" id="A0AAE1HY19"/>
<evidence type="ECO:0000313" key="2">
    <source>
        <dbReference type="EMBL" id="KAK3929669.1"/>
    </source>
</evidence>
<gene>
    <name evidence="2" type="ORF">KUF71_019500</name>
</gene>
<keyword evidence="2" id="KW-0689">Ribosomal protein</keyword>
<proteinExistence type="predicted"/>
<dbReference type="GO" id="GO:0005840">
    <property type="term" value="C:ribosome"/>
    <property type="evidence" value="ECO:0007669"/>
    <property type="project" value="UniProtKB-KW"/>
</dbReference>
<sequence>MYVFRRQKKDGEGWRCDQRGKCNGRITVFMDTVLDEQPDTHEPDWGRCREEETVQSIKKAAETSRATTVAVVQAKVARVSYETAMKRPKFDSLKKMEEERVIILSTNQHLKLVALATYWVMDGTFKVARNVVCQVYAIHGAINGNWVPLVIVLMERKTRRSYEHVFEVLEAETRRRVRRNLEPVKISTDYEQSAIQAVRAAFTNAQKLPSD</sequence>
<dbReference type="EMBL" id="JAHWGI010001402">
    <property type="protein sequence ID" value="KAK3929669.1"/>
    <property type="molecule type" value="Genomic_DNA"/>
</dbReference>
<feature type="domain" description="MULE transposase" evidence="1">
    <location>
        <begin position="118"/>
        <end position="206"/>
    </location>
</feature>
<reference evidence="2" key="1">
    <citation type="submission" date="2021-07" db="EMBL/GenBank/DDBJ databases">
        <authorList>
            <person name="Catto M.A."/>
            <person name="Jacobson A."/>
            <person name="Kennedy G."/>
            <person name="Labadie P."/>
            <person name="Hunt B.G."/>
            <person name="Srinivasan R."/>
        </authorList>
    </citation>
    <scope>NUCLEOTIDE SEQUENCE</scope>
    <source>
        <strain evidence="2">PL_HMW_Pooled</strain>
        <tissue evidence="2">Head</tissue>
    </source>
</reference>
<evidence type="ECO:0000259" key="1">
    <source>
        <dbReference type="Pfam" id="PF10551"/>
    </source>
</evidence>
<dbReference type="Pfam" id="PF10551">
    <property type="entry name" value="MULE"/>
    <property type="match status" value="1"/>
</dbReference>